<dbReference type="EMBL" id="JAAXPJ010000013">
    <property type="protein sequence ID" value="NKZ14557.1"/>
    <property type="molecule type" value="Genomic_DNA"/>
</dbReference>
<evidence type="ECO:0000313" key="2">
    <source>
        <dbReference type="EMBL" id="NKZ14557.1"/>
    </source>
</evidence>
<gene>
    <name evidence="2" type="ORF">HGA11_26590</name>
</gene>
<protein>
    <submittedName>
        <fullName evidence="2">Succinate dehydrogenase cytochrome b subunit</fullName>
    </submittedName>
</protein>
<feature type="transmembrane region" description="Helical" evidence="1">
    <location>
        <begin position="193"/>
        <end position="215"/>
    </location>
</feature>
<comment type="caution">
    <text evidence="2">The sequence shown here is derived from an EMBL/GenBank/DDBJ whole genome shotgun (WGS) entry which is preliminary data.</text>
</comment>
<keyword evidence="1" id="KW-1133">Transmembrane helix</keyword>
<dbReference type="InterPro" id="IPR034804">
    <property type="entry name" value="SQR/QFR_C/D"/>
</dbReference>
<dbReference type="Gene3D" id="1.20.1300.10">
    <property type="entry name" value="Fumarate reductase/succinate dehydrogenase, transmembrane subunit"/>
    <property type="match status" value="1"/>
</dbReference>
<dbReference type="SUPFAM" id="SSF81343">
    <property type="entry name" value="Fumarate reductase respiratory complex transmembrane subunits"/>
    <property type="match status" value="1"/>
</dbReference>
<proteinExistence type="predicted"/>
<sequence length="257" mass="27605">MTANAETVSDADAGHEVPRGPVVARPHWAWRVEPSSVTLKLVMAGTGIVFTLFVLVHMIGNLKVYTGARHFDDYAVWLRTLLEPLLPYEGALWIFRVVLAGCLIAHVGCAVLLTRRAHVARGRFRRRGLGLRSFTARTMLVSGLVLLLFIVFHILDLTVGTRPFASASFAGATESTSHAYDNLIASFSRPGVAVFYLLAMAVLGAHLLHGLWTAVNDLGVTGARARQVGVVVGGVLALAVMVGNMTIPIAVWTGLVS</sequence>
<feature type="transmembrane region" description="Helical" evidence="1">
    <location>
        <begin position="41"/>
        <end position="60"/>
    </location>
</feature>
<organism evidence="2 3">
    <name type="scientific">Mycolicibacterium septicum DSM 44393</name>
    <dbReference type="NCBI Taxonomy" id="1341646"/>
    <lineage>
        <taxon>Bacteria</taxon>
        <taxon>Bacillati</taxon>
        <taxon>Actinomycetota</taxon>
        <taxon>Actinomycetes</taxon>
        <taxon>Mycobacteriales</taxon>
        <taxon>Mycobacteriaceae</taxon>
        <taxon>Mycolicibacterium</taxon>
    </lineage>
</organism>
<evidence type="ECO:0000313" key="3">
    <source>
        <dbReference type="Proteomes" id="UP000518188"/>
    </source>
</evidence>
<feature type="transmembrane region" description="Helical" evidence="1">
    <location>
        <begin position="91"/>
        <end position="113"/>
    </location>
</feature>
<evidence type="ECO:0000256" key="1">
    <source>
        <dbReference type="SAM" id="Phobius"/>
    </source>
</evidence>
<accession>A0A7X6RYT3</accession>
<dbReference type="CDD" id="cd03498">
    <property type="entry name" value="SQR_TypeB_2_TM"/>
    <property type="match status" value="1"/>
</dbReference>
<dbReference type="GO" id="GO:0016020">
    <property type="term" value="C:membrane"/>
    <property type="evidence" value="ECO:0007669"/>
    <property type="project" value="InterPro"/>
</dbReference>
<dbReference type="AlphaFoldDB" id="A0A7X6RYT3"/>
<keyword evidence="1" id="KW-0812">Transmembrane</keyword>
<dbReference type="RefSeq" id="WP_084621840.1">
    <property type="nucleotide sequence ID" value="NZ_HG322951.1"/>
</dbReference>
<reference evidence="2 3" key="1">
    <citation type="submission" date="2020-04" db="EMBL/GenBank/DDBJ databases">
        <title>MicrobeNet Type strains.</title>
        <authorList>
            <person name="Nicholson A.C."/>
        </authorList>
    </citation>
    <scope>NUCLEOTIDE SEQUENCE [LARGE SCALE GENOMIC DNA]</scope>
    <source>
        <strain evidence="2 3">ATCC 700731</strain>
    </source>
</reference>
<dbReference type="InterPro" id="IPR011138">
    <property type="entry name" value="Cytochrome_b-558"/>
</dbReference>
<dbReference type="Proteomes" id="UP000518188">
    <property type="component" value="Unassembled WGS sequence"/>
</dbReference>
<name>A0A7X6RYT3_9MYCO</name>
<keyword evidence="1" id="KW-0472">Membrane</keyword>
<dbReference type="NCBIfam" id="TIGR02046">
    <property type="entry name" value="sdhC_b558_fam"/>
    <property type="match status" value="1"/>
</dbReference>
<feature type="transmembrane region" description="Helical" evidence="1">
    <location>
        <begin position="227"/>
        <end position="252"/>
    </location>
</feature>
<feature type="transmembrane region" description="Helical" evidence="1">
    <location>
        <begin position="134"/>
        <end position="155"/>
    </location>
</feature>